<dbReference type="SMART" id="SM00014">
    <property type="entry name" value="acidPPc"/>
    <property type="match status" value="1"/>
</dbReference>
<sequence length="219" mass="22269">MYSSQPAPDRRRALALAAVSVAAGAGFVRLAAAVARRETVQADEAVHEATALPDEHPVREAAAAIAPAGKKKTYVPAALCASACILAAPGRREPGALRSRATGAAALIAAAAAARGLNPAFDRWLPQPPPPPGHPPDRPVFPSGHAFGPGALSLATAYVLAREGLARPAVTFPVAMTVPLLMSGARVLEEKHWASDVLGGYLGGIALAAGCLAGYEAVR</sequence>
<dbReference type="InterPro" id="IPR000326">
    <property type="entry name" value="PAP2/HPO"/>
</dbReference>
<reference evidence="2" key="1">
    <citation type="submission" date="2020-02" db="EMBL/GenBank/DDBJ databases">
        <authorList>
            <person name="Meier V. D."/>
        </authorList>
    </citation>
    <scope>NUCLEOTIDE SEQUENCE</scope>
    <source>
        <strain evidence="2">AVDCRST_MAG68</strain>
    </source>
</reference>
<evidence type="ECO:0000313" key="2">
    <source>
        <dbReference type="EMBL" id="CAA9319452.1"/>
    </source>
</evidence>
<dbReference type="AlphaFoldDB" id="A0A6J4KZ77"/>
<dbReference type="SUPFAM" id="SSF48317">
    <property type="entry name" value="Acid phosphatase/Vanadium-dependent haloperoxidase"/>
    <property type="match status" value="1"/>
</dbReference>
<feature type="domain" description="Phosphatidic acid phosphatase type 2/haloperoxidase" evidence="1">
    <location>
        <begin position="102"/>
        <end position="212"/>
    </location>
</feature>
<accession>A0A6J4KZ77</accession>
<evidence type="ECO:0000259" key="1">
    <source>
        <dbReference type="SMART" id="SM00014"/>
    </source>
</evidence>
<protein>
    <recommendedName>
        <fullName evidence="1">Phosphatidic acid phosphatase type 2/haloperoxidase domain-containing protein</fullName>
    </recommendedName>
</protein>
<dbReference type="Pfam" id="PF01569">
    <property type="entry name" value="PAP2"/>
    <property type="match status" value="1"/>
</dbReference>
<proteinExistence type="predicted"/>
<gene>
    <name evidence="2" type="ORF">AVDCRST_MAG68-1869</name>
</gene>
<name>A0A6J4KZ77_9BACT</name>
<dbReference type="InterPro" id="IPR006311">
    <property type="entry name" value="TAT_signal"/>
</dbReference>
<dbReference type="PROSITE" id="PS51318">
    <property type="entry name" value="TAT"/>
    <property type="match status" value="1"/>
</dbReference>
<dbReference type="Gene3D" id="1.20.144.10">
    <property type="entry name" value="Phosphatidic acid phosphatase type 2/haloperoxidase"/>
    <property type="match status" value="1"/>
</dbReference>
<dbReference type="InterPro" id="IPR036938">
    <property type="entry name" value="PAP2/HPO_sf"/>
</dbReference>
<dbReference type="EMBL" id="CADCTW010000090">
    <property type="protein sequence ID" value="CAA9319452.1"/>
    <property type="molecule type" value="Genomic_DNA"/>
</dbReference>
<organism evidence="2">
    <name type="scientific">uncultured Gemmatimonadota bacterium</name>
    <dbReference type="NCBI Taxonomy" id="203437"/>
    <lineage>
        <taxon>Bacteria</taxon>
        <taxon>Pseudomonadati</taxon>
        <taxon>Gemmatimonadota</taxon>
        <taxon>environmental samples</taxon>
    </lineage>
</organism>